<dbReference type="AlphaFoldDB" id="A0A2N6PHV0"/>
<accession>A0A2N6PHV0</accession>
<comment type="caution">
    <text evidence="3">The sequence shown here is derived from an EMBL/GenBank/DDBJ whole genome shotgun (WGS) entry which is preliminary data.</text>
</comment>
<keyword evidence="4" id="KW-1185">Reference proteome</keyword>
<evidence type="ECO:0000256" key="1">
    <source>
        <dbReference type="SAM" id="MobiDB-lite"/>
    </source>
</evidence>
<dbReference type="Pfam" id="PF05901">
    <property type="entry name" value="Excalibur"/>
    <property type="match status" value="1"/>
</dbReference>
<evidence type="ECO:0000313" key="3">
    <source>
        <dbReference type="EMBL" id="PMB98256.1"/>
    </source>
</evidence>
<evidence type="ECO:0000313" key="4">
    <source>
        <dbReference type="Proteomes" id="UP000235703"/>
    </source>
</evidence>
<gene>
    <name evidence="3" type="ORF">CJ198_07795</name>
</gene>
<dbReference type="InterPro" id="IPR008613">
    <property type="entry name" value="Excalibur_Ca-bd_domain"/>
</dbReference>
<feature type="compositionally biased region" description="Gly residues" evidence="1">
    <location>
        <begin position="282"/>
        <end position="323"/>
    </location>
</feature>
<organism evidence="3 4">
    <name type="scientific">Brevibacterium luteolum</name>
    <dbReference type="NCBI Taxonomy" id="199591"/>
    <lineage>
        <taxon>Bacteria</taxon>
        <taxon>Bacillati</taxon>
        <taxon>Actinomycetota</taxon>
        <taxon>Actinomycetes</taxon>
        <taxon>Micrococcales</taxon>
        <taxon>Brevibacteriaceae</taxon>
        <taxon>Brevibacterium</taxon>
    </lineage>
</organism>
<dbReference type="PANTHER" id="PTHR24094:SF15">
    <property type="entry name" value="AMP-DEPENDENT SYNTHETASE_LIGASE DOMAIN-CONTAINING PROTEIN-RELATED"/>
    <property type="match status" value="1"/>
</dbReference>
<sequence>MVSACAIAVIGAFADSGSDEPHATVATEATAEATTASVPAAQTPNPAGTSAPPTPSETPLPEAKTGTALAILAELEVKGRAPKTGYDRDFFGWRNDTDRNGCDTRNDVLRRDLRGITLRRSGCVVLGGTLGSKFSGETFDCIRGDGNNIDIDHIVSLSNAWQTGARSFDASTAVEFGNDPLNLLAVESWLNAQKGDSEAATWLPPHKPYRCEYVARQIAVKHKYELWVVPPEKEAMIRVLSSCDDQPAFASAAEWPSARGGDVDGYAEAPGTKALSQQSSSGSGGSGGSGAGSGKSKGSGSGSGRSSGSGSGSGSGPGSGPGGAYKNCTEARDRGGAPVHVGEPGYGSHLDRDGDGIGCE</sequence>
<dbReference type="InterPro" id="IPR011089">
    <property type="entry name" value="GmrSD_C"/>
</dbReference>
<name>A0A2N6PHV0_9MICO</name>
<feature type="domain" description="Excalibur calcium-binding" evidence="2">
    <location>
        <begin position="324"/>
        <end position="360"/>
    </location>
</feature>
<dbReference type="PANTHER" id="PTHR24094">
    <property type="entry name" value="SECRETED PROTEIN"/>
    <property type="match status" value="1"/>
</dbReference>
<feature type="compositionally biased region" description="Low complexity" evidence="1">
    <location>
        <begin position="28"/>
        <end position="41"/>
    </location>
</feature>
<dbReference type="Proteomes" id="UP000235703">
    <property type="component" value="Unassembled WGS sequence"/>
</dbReference>
<protein>
    <recommendedName>
        <fullName evidence="2">Excalibur calcium-binding domain-containing protein</fullName>
    </recommendedName>
</protein>
<dbReference type="Pfam" id="PF07510">
    <property type="entry name" value="GmrSD_C"/>
    <property type="match status" value="1"/>
</dbReference>
<feature type="compositionally biased region" description="Basic and acidic residues" evidence="1">
    <location>
        <begin position="349"/>
        <end position="360"/>
    </location>
</feature>
<feature type="region of interest" description="Disordered" evidence="1">
    <location>
        <begin position="28"/>
        <end position="62"/>
    </location>
</feature>
<evidence type="ECO:0000259" key="2">
    <source>
        <dbReference type="SMART" id="SM00894"/>
    </source>
</evidence>
<reference evidence="3 4" key="1">
    <citation type="submission" date="2017-09" db="EMBL/GenBank/DDBJ databases">
        <title>Bacterial strain isolated from the female urinary microbiota.</title>
        <authorList>
            <person name="Thomas-White K."/>
            <person name="Kumar N."/>
            <person name="Forster S."/>
            <person name="Putonti C."/>
            <person name="Lawley T."/>
            <person name="Wolfe A.J."/>
        </authorList>
    </citation>
    <scope>NUCLEOTIDE SEQUENCE [LARGE SCALE GENOMIC DNA]</scope>
    <source>
        <strain evidence="3 4">UMB0680</strain>
    </source>
</reference>
<dbReference type="EMBL" id="PNFZ01000003">
    <property type="protein sequence ID" value="PMB98256.1"/>
    <property type="molecule type" value="Genomic_DNA"/>
</dbReference>
<dbReference type="SMART" id="SM00894">
    <property type="entry name" value="Excalibur"/>
    <property type="match status" value="1"/>
</dbReference>
<feature type="region of interest" description="Disordered" evidence="1">
    <location>
        <begin position="253"/>
        <end position="360"/>
    </location>
</feature>
<proteinExistence type="predicted"/>